<feature type="compositionally biased region" description="Low complexity" evidence="3">
    <location>
        <begin position="37"/>
        <end position="47"/>
    </location>
</feature>
<dbReference type="InterPro" id="IPR014905">
    <property type="entry name" value="HIRAN"/>
</dbReference>
<evidence type="ECO:0000313" key="5">
    <source>
        <dbReference type="EMBL" id="GMI33985.1"/>
    </source>
</evidence>
<feature type="compositionally biased region" description="Polar residues" evidence="3">
    <location>
        <begin position="1"/>
        <end position="11"/>
    </location>
</feature>
<feature type="compositionally biased region" description="Low complexity" evidence="3">
    <location>
        <begin position="126"/>
        <end position="135"/>
    </location>
</feature>
<feature type="domain" description="HIRAN" evidence="4">
    <location>
        <begin position="183"/>
        <end position="251"/>
    </location>
</feature>
<evidence type="ECO:0000256" key="1">
    <source>
        <dbReference type="ARBA" id="ARBA00022723"/>
    </source>
</evidence>
<keyword evidence="6" id="KW-1185">Reference proteome</keyword>
<sequence>MVKSRAPQSNGGKRENKVKVEAASARAPAPKTKPKMKTTPPKTKGPAGKVKREVAVKMEQTGDPVPDPAASKAKIKARAKIKAKAKAVVKRKTPPKVIKKVVQKVAPSKKKAVVKKEREDVEDAAPKNTAAPKAAPKAKAKEKVKKEKVKKVKKPSKRELEAAYVDILRDGHRTPTLPCAVMKIVGTSFRRSNCLKAVSKHGDVMLESRFDSRHRVELVPDPNNPYDSNAVKVVLSGEHVGFIPKQNTHLVDVHAAHQIWEFRFNEFVEEFQGKIRVNLGGP</sequence>
<evidence type="ECO:0000256" key="3">
    <source>
        <dbReference type="SAM" id="MobiDB-lite"/>
    </source>
</evidence>
<evidence type="ECO:0000259" key="4">
    <source>
        <dbReference type="Pfam" id="PF08797"/>
    </source>
</evidence>
<reference evidence="5 6" key="1">
    <citation type="journal article" date="2023" name="Commun. Biol.">
        <title>Genome analysis of Parmales, the sister group of diatoms, reveals the evolutionary specialization of diatoms from phago-mixotrophs to photoautotrophs.</title>
        <authorList>
            <person name="Ban H."/>
            <person name="Sato S."/>
            <person name="Yoshikawa S."/>
            <person name="Yamada K."/>
            <person name="Nakamura Y."/>
            <person name="Ichinomiya M."/>
            <person name="Sato N."/>
            <person name="Blanc-Mathieu R."/>
            <person name="Endo H."/>
            <person name="Kuwata A."/>
            <person name="Ogata H."/>
        </authorList>
    </citation>
    <scope>NUCLEOTIDE SEQUENCE [LARGE SCALE GENOMIC DNA]</scope>
</reference>
<evidence type="ECO:0000313" key="6">
    <source>
        <dbReference type="Proteomes" id="UP001165060"/>
    </source>
</evidence>
<organism evidence="5 6">
    <name type="scientific">Tetraparma gracilis</name>
    <dbReference type="NCBI Taxonomy" id="2962635"/>
    <lineage>
        <taxon>Eukaryota</taxon>
        <taxon>Sar</taxon>
        <taxon>Stramenopiles</taxon>
        <taxon>Ochrophyta</taxon>
        <taxon>Bolidophyceae</taxon>
        <taxon>Parmales</taxon>
        <taxon>Triparmaceae</taxon>
        <taxon>Tetraparma</taxon>
    </lineage>
</organism>
<feature type="region of interest" description="Disordered" evidence="3">
    <location>
        <begin position="114"/>
        <end position="153"/>
    </location>
</feature>
<accession>A0ABQ6MWH9</accession>
<dbReference type="Pfam" id="PF08797">
    <property type="entry name" value="HIRAN"/>
    <property type="match status" value="1"/>
</dbReference>
<protein>
    <recommendedName>
        <fullName evidence="4">HIRAN domain-containing protein</fullName>
    </recommendedName>
</protein>
<comment type="caution">
    <text evidence="5">The sequence shown here is derived from an EMBL/GenBank/DDBJ whole genome shotgun (WGS) entry which is preliminary data.</text>
</comment>
<dbReference type="Proteomes" id="UP001165060">
    <property type="component" value="Unassembled WGS sequence"/>
</dbReference>
<keyword evidence="1" id="KW-0479">Metal-binding</keyword>
<keyword evidence="2" id="KW-0378">Hydrolase</keyword>
<evidence type="ECO:0000256" key="2">
    <source>
        <dbReference type="ARBA" id="ARBA00022801"/>
    </source>
</evidence>
<gene>
    <name evidence="5" type="ORF">TeGR_g3779</name>
</gene>
<proteinExistence type="predicted"/>
<feature type="region of interest" description="Disordered" evidence="3">
    <location>
        <begin position="1"/>
        <end position="51"/>
    </location>
</feature>
<name>A0ABQ6MWH9_9STRA</name>
<dbReference type="EMBL" id="BRYB01000613">
    <property type="protein sequence ID" value="GMI33985.1"/>
    <property type="molecule type" value="Genomic_DNA"/>
</dbReference>
<dbReference type="Gene3D" id="3.30.70.2330">
    <property type="match status" value="1"/>
</dbReference>